<dbReference type="Pfam" id="PF01471">
    <property type="entry name" value="PG_binding_1"/>
    <property type="match status" value="1"/>
</dbReference>
<dbReference type="GO" id="GO:0006508">
    <property type="term" value="P:proteolysis"/>
    <property type="evidence" value="ECO:0007669"/>
    <property type="project" value="UniProtKB-KW"/>
</dbReference>
<dbReference type="GO" id="GO:0030198">
    <property type="term" value="P:extracellular matrix organization"/>
    <property type="evidence" value="ECO:0007669"/>
    <property type="project" value="TreeGrafter"/>
</dbReference>
<dbReference type="InterPro" id="IPR021158">
    <property type="entry name" value="Pept_M10A_Zn_BS"/>
</dbReference>
<keyword evidence="4" id="KW-0479">Metal-binding</keyword>
<dbReference type="EMBL" id="JAGXEW010000015">
    <property type="protein sequence ID" value="KAK1163585.1"/>
    <property type="molecule type" value="Genomic_DNA"/>
</dbReference>
<reference evidence="12" key="1">
    <citation type="submission" date="2022-02" db="EMBL/GenBank/DDBJ databases">
        <title>Atlantic sturgeon de novo genome assembly.</title>
        <authorList>
            <person name="Stock M."/>
            <person name="Klopp C."/>
            <person name="Guiguen Y."/>
            <person name="Cabau C."/>
            <person name="Parinello H."/>
            <person name="Santidrian Yebra-Pimentel E."/>
            <person name="Kuhl H."/>
            <person name="Dirks R.P."/>
            <person name="Guessner J."/>
            <person name="Wuertz S."/>
            <person name="Du K."/>
            <person name="Schartl M."/>
        </authorList>
    </citation>
    <scope>NUCLEOTIDE SEQUENCE</scope>
    <source>
        <strain evidence="12">STURGEONOMICS-FGT-2020</strain>
        <tissue evidence="12">Whole blood</tissue>
    </source>
</reference>
<protein>
    <submittedName>
        <fullName evidence="12">Matrix metalloproteinase-15-like</fullName>
    </submittedName>
</protein>
<feature type="domain" description="Peptidoglycan binding-like" evidence="11">
    <location>
        <begin position="35"/>
        <end position="93"/>
    </location>
</feature>
<evidence type="ECO:0000256" key="6">
    <source>
        <dbReference type="ARBA" id="ARBA00022801"/>
    </source>
</evidence>
<dbReference type="Gene3D" id="3.40.390.10">
    <property type="entry name" value="Collagenase (Catalytic Domain)"/>
    <property type="match status" value="1"/>
</dbReference>
<evidence type="ECO:0000313" key="13">
    <source>
        <dbReference type="Proteomes" id="UP001230051"/>
    </source>
</evidence>
<keyword evidence="5 10" id="KW-0732">Signal</keyword>
<dbReference type="SUPFAM" id="SSF47090">
    <property type="entry name" value="PGBD-like"/>
    <property type="match status" value="1"/>
</dbReference>
<evidence type="ECO:0000256" key="9">
    <source>
        <dbReference type="ARBA" id="ARBA00023145"/>
    </source>
</evidence>
<dbReference type="GO" id="GO:0008270">
    <property type="term" value="F:zinc ion binding"/>
    <property type="evidence" value="ECO:0007669"/>
    <property type="project" value="InterPro"/>
</dbReference>
<proteinExistence type="predicted"/>
<keyword evidence="7" id="KW-0862">Zinc</keyword>
<dbReference type="PROSITE" id="PS00546">
    <property type="entry name" value="CYSTEINE_SWITCH"/>
    <property type="match status" value="1"/>
</dbReference>
<dbReference type="InterPro" id="IPR024079">
    <property type="entry name" value="MetalloPept_cat_dom_sf"/>
</dbReference>
<dbReference type="GO" id="GO:0030574">
    <property type="term" value="P:collagen catabolic process"/>
    <property type="evidence" value="ECO:0007669"/>
    <property type="project" value="TreeGrafter"/>
</dbReference>
<evidence type="ECO:0000256" key="2">
    <source>
        <dbReference type="ARBA" id="ARBA00001947"/>
    </source>
</evidence>
<dbReference type="Proteomes" id="UP001230051">
    <property type="component" value="Unassembled WGS sequence"/>
</dbReference>
<evidence type="ECO:0000313" key="12">
    <source>
        <dbReference type="EMBL" id="KAK1163585.1"/>
    </source>
</evidence>
<keyword evidence="3" id="KW-0645">Protease</keyword>
<keyword evidence="13" id="KW-1185">Reference proteome</keyword>
<comment type="caution">
    <text evidence="12">The sequence shown here is derived from an EMBL/GenBank/DDBJ whole genome shotgun (WGS) entry which is preliminary data.</text>
</comment>
<evidence type="ECO:0000256" key="3">
    <source>
        <dbReference type="ARBA" id="ARBA00022670"/>
    </source>
</evidence>
<evidence type="ECO:0000256" key="4">
    <source>
        <dbReference type="ARBA" id="ARBA00022723"/>
    </source>
</evidence>
<dbReference type="PANTHER" id="PTHR10201">
    <property type="entry name" value="MATRIX METALLOPROTEINASE"/>
    <property type="match status" value="1"/>
</dbReference>
<dbReference type="PANTHER" id="PTHR10201:SF25">
    <property type="entry name" value="MATRIX METALLOPROTEINASE-15"/>
    <property type="match status" value="1"/>
</dbReference>
<dbReference type="GO" id="GO:0005615">
    <property type="term" value="C:extracellular space"/>
    <property type="evidence" value="ECO:0007669"/>
    <property type="project" value="TreeGrafter"/>
</dbReference>
<feature type="chain" id="PRO_5042276831" evidence="10">
    <location>
        <begin position="34"/>
        <end position="132"/>
    </location>
</feature>
<evidence type="ECO:0000256" key="5">
    <source>
        <dbReference type="ARBA" id="ARBA00022729"/>
    </source>
</evidence>
<organism evidence="12 13">
    <name type="scientific">Acipenser oxyrinchus oxyrinchus</name>
    <dbReference type="NCBI Taxonomy" id="40147"/>
    <lineage>
        <taxon>Eukaryota</taxon>
        <taxon>Metazoa</taxon>
        <taxon>Chordata</taxon>
        <taxon>Craniata</taxon>
        <taxon>Vertebrata</taxon>
        <taxon>Euteleostomi</taxon>
        <taxon>Actinopterygii</taxon>
        <taxon>Chondrostei</taxon>
        <taxon>Acipenseriformes</taxon>
        <taxon>Acipenseridae</taxon>
        <taxon>Acipenser</taxon>
    </lineage>
</organism>
<keyword evidence="9" id="KW-0865">Zymogen</keyword>
<feature type="signal peptide" evidence="10">
    <location>
        <begin position="1"/>
        <end position="33"/>
    </location>
</feature>
<evidence type="ECO:0000256" key="8">
    <source>
        <dbReference type="ARBA" id="ARBA00023049"/>
    </source>
</evidence>
<evidence type="ECO:0000256" key="7">
    <source>
        <dbReference type="ARBA" id="ARBA00022833"/>
    </source>
</evidence>
<comment type="cofactor">
    <cofactor evidence="1">
        <name>Ca(2+)</name>
        <dbReference type="ChEBI" id="CHEBI:29108"/>
    </cofactor>
</comment>
<evidence type="ECO:0000256" key="1">
    <source>
        <dbReference type="ARBA" id="ARBA00001913"/>
    </source>
</evidence>
<accession>A0AAD8D6S4</accession>
<evidence type="ECO:0000259" key="11">
    <source>
        <dbReference type="Pfam" id="PF01471"/>
    </source>
</evidence>
<dbReference type="FunFam" id="1.10.101.10:FF:000002">
    <property type="entry name" value="Matrix metalloproteinase-14 preproprotein"/>
    <property type="match status" value="1"/>
</dbReference>
<sequence>MGVSRRSRTVMTGWDLKLAILLVLVCSTRTASTEEDRFSAESWLRMYGYLPQASKQMSTMRSAQILSNAIADMQRFYGLTVTGEIDDETRTSMKRPRCGVPDKFGGQIKANVRRKRFALTGHKWNKILLSFR</sequence>
<dbReference type="InterPro" id="IPR002477">
    <property type="entry name" value="Peptidoglycan-bd-like"/>
</dbReference>
<keyword evidence="6" id="KW-0378">Hydrolase</keyword>
<gene>
    <name evidence="12" type="primary">MMP15</name>
    <name evidence="12" type="ORF">AOXY_G17113</name>
</gene>
<dbReference type="GO" id="GO:0031012">
    <property type="term" value="C:extracellular matrix"/>
    <property type="evidence" value="ECO:0007669"/>
    <property type="project" value="InterPro"/>
</dbReference>
<comment type="cofactor">
    <cofactor evidence="2">
        <name>Zn(2+)</name>
        <dbReference type="ChEBI" id="CHEBI:29105"/>
    </cofactor>
</comment>
<name>A0AAD8D6S4_ACIOX</name>
<evidence type="ECO:0000256" key="10">
    <source>
        <dbReference type="SAM" id="SignalP"/>
    </source>
</evidence>
<dbReference type="AlphaFoldDB" id="A0AAD8D6S4"/>
<dbReference type="InterPro" id="IPR036365">
    <property type="entry name" value="PGBD-like_sf"/>
</dbReference>
<dbReference type="GO" id="GO:0004222">
    <property type="term" value="F:metalloendopeptidase activity"/>
    <property type="evidence" value="ECO:0007669"/>
    <property type="project" value="InterPro"/>
</dbReference>
<keyword evidence="8 12" id="KW-0482">Metalloprotease</keyword>